<name>A0AAV4HRA1_9GAST</name>
<dbReference type="Proteomes" id="UP000762676">
    <property type="component" value="Unassembled WGS sequence"/>
</dbReference>
<dbReference type="AlphaFoldDB" id="A0AAV4HRA1"/>
<gene>
    <name evidence="2" type="ORF">ElyMa_001071700</name>
</gene>
<protein>
    <submittedName>
        <fullName evidence="2">Histone-lysine N-methyltransferase SETMAR</fullName>
    </submittedName>
</protein>
<comment type="caution">
    <text evidence="2">The sequence shown here is derived from an EMBL/GenBank/DDBJ whole genome shotgun (WGS) entry which is preliminary data.</text>
</comment>
<keyword evidence="3" id="KW-1185">Reference proteome</keyword>
<reference evidence="2 3" key="1">
    <citation type="journal article" date="2021" name="Elife">
        <title>Chloroplast acquisition without the gene transfer in kleptoplastic sea slugs, Plakobranchus ocellatus.</title>
        <authorList>
            <person name="Maeda T."/>
            <person name="Takahashi S."/>
            <person name="Yoshida T."/>
            <person name="Shimamura S."/>
            <person name="Takaki Y."/>
            <person name="Nagai Y."/>
            <person name="Toyoda A."/>
            <person name="Suzuki Y."/>
            <person name="Arimoto A."/>
            <person name="Ishii H."/>
            <person name="Satoh N."/>
            <person name="Nishiyama T."/>
            <person name="Hasebe M."/>
            <person name="Maruyama T."/>
            <person name="Minagawa J."/>
            <person name="Obokata J."/>
            <person name="Shigenobu S."/>
        </authorList>
    </citation>
    <scope>NUCLEOTIDE SEQUENCE [LARGE SCALE GENOMIC DNA]</scope>
</reference>
<sequence>MFSISAIKALNPQTYMKTPELKTTKAKKYISNPNEILQTVANHFRNKFKDKSNKDIPPFQGTPRALRRPVSKDKLPPIKDWSKLEVRAVVRFVLCSKGIRPEIHKQIAETYGEGAVTRSLVYQWFTWFGEGRTSLDDEPNSGCPKTSINGENTTLVDELVKCDMKMKIREIALKL</sequence>
<dbReference type="InterPro" id="IPR052709">
    <property type="entry name" value="Transposase-MT_Hybrid"/>
</dbReference>
<proteinExistence type="predicted"/>
<evidence type="ECO:0000256" key="1">
    <source>
        <dbReference type="SAM" id="MobiDB-lite"/>
    </source>
</evidence>
<dbReference type="PANTHER" id="PTHR46060">
    <property type="entry name" value="MARINER MOS1 TRANSPOSASE-LIKE PROTEIN"/>
    <property type="match status" value="1"/>
</dbReference>
<evidence type="ECO:0000313" key="2">
    <source>
        <dbReference type="EMBL" id="GFS00439.1"/>
    </source>
</evidence>
<feature type="region of interest" description="Disordered" evidence="1">
    <location>
        <begin position="49"/>
        <end position="70"/>
    </location>
</feature>
<evidence type="ECO:0000313" key="3">
    <source>
        <dbReference type="Proteomes" id="UP000762676"/>
    </source>
</evidence>
<dbReference type="PANTHER" id="PTHR46060:SF1">
    <property type="entry name" value="MARINER MOS1 TRANSPOSASE-LIKE PROTEIN"/>
    <property type="match status" value="1"/>
</dbReference>
<dbReference type="EMBL" id="BMAT01002168">
    <property type="protein sequence ID" value="GFS00439.1"/>
    <property type="molecule type" value="Genomic_DNA"/>
</dbReference>
<organism evidence="2 3">
    <name type="scientific">Elysia marginata</name>
    <dbReference type="NCBI Taxonomy" id="1093978"/>
    <lineage>
        <taxon>Eukaryota</taxon>
        <taxon>Metazoa</taxon>
        <taxon>Spiralia</taxon>
        <taxon>Lophotrochozoa</taxon>
        <taxon>Mollusca</taxon>
        <taxon>Gastropoda</taxon>
        <taxon>Heterobranchia</taxon>
        <taxon>Euthyneura</taxon>
        <taxon>Panpulmonata</taxon>
        <taxon>Sacoglossa</taxon>
        <taxon>Placobranchoidea</taxon>
        <taxon>Plakobranchidae</taxon>
        <taxon>Elysia</taxon>
    </lineage>
</organism>
<accession>A0AAV4HRA1</accession>